<feature type="transmembrane region" description="Helical" evidence="2">
    <location>
        <begin position="631"/>
        <end position="654"/>
    </location>
</feature>
<feature type="compositionally biased region" description="Low complexity" evidence="1">
    <location>
        <begin position="53"/>
        <end position="71"/>
    </location>
</feature>
<feature type="transmembrane region" description="Helical" evidence="2">
    <location>
        <begin position="963"/>
        <end position="983"/>
    </location>
</feature>
<comment type="caution">
    <text evidence="3">The sequence shown here is derived from an EMBL/GenBank/DDBJ whole genome shotgun (WGS) entry which is preliminary data.</text>
</comment>
<feature type="region of interest" description="Disordered" evidence="1">
    <location>
        <begin position="762"/>
        <end position="820"/>
    </location>
</feature>
<feature type="transmembrane region" description="Helical" evidence="2">
    <location>
        <begin position="1079"/>
        <end position="1102"/>
    </location>
</feature>
<gene>
    <name evidence="3" type="ORF">Agub_g14933</name>
</gene>
<feature type="region of interest" description="Disordered" evidence="1">
    <location>
        <begin position="419"/>
        <end position="447"/>
    </location>
</feature>
<feature type="compositionally biased region" description="Acidic residues" evidence="1">
    <location>
        <begin position="764"/>
        <end position="789"/>
    </location>
</feature>
<proteinExistence type="predicted"/>
<protein>
    <recommendedName>
        <fullName evidence="5">Calcineurin-like phosphoesterase domain-containing protein</fullName>
    </recommendedName>
</protein>
<keyword evidence="2" id="KW-1133">Transmembrane helix</keyword>
<evidence type="ECO:0008006" key="5">
    <source>
        <dbReference type="Google" id="ProtNLM"/>
    </source>
</evidence>
<evidence type="ECO:0000313" key="3">
    <source>
        <dbReference type="EMBL" id="GFR52373.1"/>
    </source>
</evidence>
<dbReference type="PANTHER" id="PTHR14795">
    <property type="entry name" value="HELICASE RELATED"/>
    <property type="match status" value="1"/>
</dbReference>
<dbReference type="Gene3D" id="3.60.21.10">
    <property type="match status" value="1"/>
</dbReference>
<feature type="transmembrane region" description="Helical" evidence="2">
    <location>
        <begin position="1055"/>
        <end position="1073"/>
    </location>
</feature>
<feature type="region of interest" description="Disordered" evidence="1">
    <location>
        <begin position="693"/>
        <end position="723"/>
    </location>
</feature>
<keyword evidence="2" id="KW-0812">Transmembrane</keyword>
<dbReference type="InterPro" id="IPR029052">
    <property type="entry name" value="Metallo-depent_PP-like"/>
</dbReference>
<dbReference type="AlphaFoldDB" id="A0AAD3E4M1"/>
<accession>A0AAD3E4M1</accession>
<keyword evidence="2" id="KW-0472">Membrane</keyword>
<dbReference type="SUPFAM" id="SSF56300">
    <property type="entry name" value="Metallo-dependent phosphatases"/>
    <property type="match status" value="1"/>
</dbReference>
<dbReference type="EMBL" id="BMAR01000062">
    <property type="protein sequence ID" value="GFR52373.1"/>
    <property type="molecule type" value="Genomic_DNA"/>
</dbReference>
<feature type="region of interest" description="Disordered" evidence="1">
    <location>
        <begin position="47"/>
        <end position="78"/>
    </location>
</feature>
<feature type="compositionally biased region" description="Basic and acidic residues" evidence="1">
    <location>
        <begin position="790"/>
        <end position="802"/>
    </location>
</feature>
<feature type="compositionally biased region" description="Low complexity" evidence="1">
    <location>
        <begin position="424"/>
        <end position="435"/>
    </location>
</feature>
<feature type="compositionally biased region" description="Acidic residues" evidence="1">
    <location>
        <begin position="699"/>
        <end position="708"/>
    </location>
</feature>
<name>A0AAD3E4M1_9CHLO</name>
<dbReference type="PANTHER" id="PTHR14795:SF0">
    <property type="entry name" value="TRANSMEMBRANE PROTEIN 62"/>
    <property type="match status" value="1"/>
</dbReference>
<feature type="transmembrane region" description="Helical" evidence="2">
    <location>
        <begin position="895"/>
        <end position="916"/>
    </location>
</feature>
<sequence>MSYGGIPYGAVYDVRGNHDTFNSGPRCGPQDFFCRYSARAARLLGEVHDGSKDSSSNMSNSNTSSISRSQSFANMQQQWASEGGSTGRIFIDPVYDRSASKSPPTCPTVMLVGIDASLDPGMRSPTNFLGVIRQDVLNELDERLTASLTAMRAANCSPSYIAYGHYPLSVTSYVVQQSPADPKPVNNGQQSSLSSVQEVLLRHGVTAYLSGHLHGAFGRRLHRLHRSPPSSSSSSTTGIASTNAGYLVELESVDWKHGRTVRLLTVDLDPTTATDSSTSSSGGKGAVIGFADFSFQRQQKGPLDSAGAAEAAVQVSTESAGPQLVPYDKSRTMGLSYLPLMTSPPDARYSPQLRPLYDTTSANSSATNSTTEAVADEVKPSFVVRVVVLPMMANPTSVPPAPKPAAVYLLWSCGQRSPPPPAAPTAVPTASTSSSLNAPSEESRSGVLEMQLESRTANYSTYTADLFDTAVLPPSAAASAASASPSFHAPQGPYALPTSCPTGLITVRVHVIAATNVTRGAGGAAKASGAGGSGMSALDAGSPGSSDRADRVDVSTTEDRPLHWHPPPLPPASPFSLTTSSSQPSSSSSAAAAAAAAAAPAVAAVEAFDVPVPLRLSLSEWLIINVHWPTFARVAFAVQWGVVLLLLLVLPYLVVMCSEETPILTGSGCLRTFSGSGSLGLLRLFGRKQLGGQHRMQKEDEEDAAAEEEQQRKRLLQPSCRTDGSYSPCSVAPAATAAAAHMSLLRPPAAAAAVTVAGVRGAGEEAETAEECEIEEREDKEELQQEEEELRVGRQQELRQREEEEEEEEQEPLLSPLNPGCSNHGAASMRVVRQQRQRRWLWPFQRLFSLWPLRDFMALAHGYRIPYRNSSADASNGDGSSGNSNNSSNSKIINVPWVALFLYGIYLAAGGPWLVAEFISPGGYGMLTAYGTIFFTQPPSSSPPATPPPPQTRSQDHLMISNVLLLACIGPSFLLCASIASRWRDLADAGKLPGAAAATAAAAMSVVDLATAAGASNGGDDVRRVRRFGGVEQFLVKWQQQRWPWWFRLLSYRQMIAAAVIVVLNFGLCWKLQAGLGWVSVLVSPGAGWVMPLLLAWGWLAWRQMLAMSKSTPTSSAAVPRTSAVTTPLLPGRRDEVSGVAELANLGPSRRRSGLGLTR</sequence>
<feature type="compositionally biased region" description="Low complexity" evidence="1">
    <location>
        <begin position="574"/>
        <end position="583"/>
    </location>
</feature>
<dbReference type="Proteomes" id="UP001054857">
    <property type="component" value="Unassembled WGS sequence"/>
</dbReference>
<feature type="compositionally biased region" description="Pro residues" evidence="1">
    <location>
        <begin position="564"/>
        <end position="573"/>
    </location>
</feature>
<reference evidence="3 4" key="1">
    <citation type="journal article" date="2021" name="Sci. Rep.">
        <title>Genome sequencing of the multicellular alga Astrephomene provides insights into convergent evolution of germ-soma differentiation.</title>
        <authorList>
            <person name="Yamashita S."/>
            <person name="Yamamoto K."/>
            <person name="Matsuzaki R."/>
            <person name="Suzuki S."/>
            <person name="Yamaguchi H."/>
            <person name="Hirooka S."/>
            <person name="Minakuchi Y."/>
            <person name="Miyagishima S."/>
            <person name="Kawachi M."/>
            <person name="Toyoda A."/>
            <person name="Nozaki H."/>
        </authorList>
    </citation>
    <scope>NUCLEOTIDE SEQUENCE [LARGE SCALE GENOMIC DNA]</scope>
    <source>
        <strain evidence="3 4">NIES-4017</strain>
    </source>
</reference>
<organism evidence="3 4">
    <name type="scientific">Astrephomene gubernaculifera</name>
    <dbReference type="NCBI Taxonomy" id="47775"/>
    <lineage>
        <taxon>Eukaryota</taxon>
        <taxon>Viridiplantae</taxon>
        <taxon>Chlorophyta</taxon>
        <taxon>core chlorophytes</taxon>
        <taxon>Chlorophyceae</taxon>
        <taxon>CS clade</taxon>
        <taxon>Chlamydomonadales</taxon>
        <taxon>Astrephomenaceae</taxon>
        <taxon>Astrephomene</taxon>
    </lineage>
</organism>
<feature type="compositionally biased region" description="Basic and acidic residues" evidence="1">
    <location>
        <begin position="547"/>
        <end position="562"/>
    </location>
</feature>
<feature type="region of interest" description="Disordered" evidence="1">
    <location>
        <begin position="521"/>
        <end position="583"/>
    </location>
</feature>
<evidence type="ECO:0000256" key="2">
    <source>
        <dbReference type="SAM" id="Phobius"/>
    </source>
</evidence>
<evidence type="ECO:0000256" key="1">
    <source>
        <dbReference type="SAM" id="MobiDB-lite"/>
    </source>
</evidence>
<keyword evidence="4" id="KW-1185">Reference proteome</keyword>
<evidence type="ECO:0000313" key="4">
    <source>
        <dbReference type="Proteomes" id="UP001054857"/>
    </source>
</evidence>